<dbReference type="GO" id="GO:0043772">
    <property type="term" value="F:acyl-phosphate glycerol-3-phosphate acyltransferase activity"/>
    <property type="evidence" value="ECO:0007669"/>
    <property type="project" value="UniProtKB-UniRule"/>
</dbReference>
<dbReference type="UniPathway" id="UPA00085"/>
<dbReference type="GO" id="GO:0005886">
    <property type="term" value="C:plasma membrane"/>
    <property type="evidence" value="ECO:0007669"/>
    <property type="project" value="UniProtKB-SubCell"/>
</dbReference>
<evidence type="ECO:0000256" key="5">
    <source>
        <dbReference type="ARBA" id="ARBA00022989"/>
    </source>
</evidence>
<evidence type="ECO:0000256" key="3">
    <source>
        <dbReference type="ARBA" id="ARBA00022679"/>
    </source>
</evidence>
<organism evidence="11 12">
    <name type="scientific">Mycoplasma nasistruthionis</name>
    <dbReference type="NCBI Taxonomy" id="353852"/>
    <lineage>
        <taxon>Bacteria</taxon>
        <taxon>Bacillati</taxon>
        <taxon>Mycoplasmatota</taxon>
        <taxon>Mollicutes</taxon>
        <taxon>Mycoplasmataceae</taxon>
        <taxon>Mycoplasma</taxon>
    </lineage>
</organism>
<comment type="function">
    <text evidence="10">Catalyzes the transfer of an acyl group from acyl-phosphate (acyl-PO(4)) to glycerol-3-phosphate (G3P) to form lysophosphatidic acid (LPA). This enzyme utilizes acyl-phosphate as fatty acyl donor, but not acyl-CoA or acyl-ACP.</text>
</comment>
<evidence type="ECO:0000313" key="12">
    <source>
        <dbReference type="Proteomes" id="UP000315201"/>
    </source>
</evidence>
<sequence length="252" mass="27855">MSAFNSILFNIFLVVFGYIIGSLNTSIIVGKILKKDPRDYHSKNAGATNSLRVFGKKIAIIILLIDVIKTISVVAIGYGLTYWCNLATSIDQNGIVVGVYGIGLPPYWEGLRTIYGLPLLAGLGTVIGHIFPIFFGFKGGKGVASSLGLLISYNIIFLPIAAVFFFGLIFWKRYVSLASLLTASIMIIFVFIPWFNNSVIAFASNGIYSRNINILNNLNPLQGFIYVLAVLLMFYTHVENIKRLIKGQERKI</sequence>
<gene>
    <name evidence="10 11" type="primary">plsY</name>
    <name evidence="11" type="ORF">FIV53_02415</name>
</gene>
<feature type="transmembrane region" description="Helical" evidence="10">
    <location>
        <begin position="147"/>
        <end position="171"/>
    </location>
</feature>
<dbReference type="AlphaFoldDB" id="A0A4Y6I892"/>
<dbReference type="EC" id="2.3.1.275" evidence="10"/>
<dbReference type="SMART" id="SM01207">
    <property type="entry name" value="G3P_acyltransf"/>
    <property type="match status" value="1"/>
</dbReference>
<feature type="transmembrane region" description="Helical" evidence="10">
    <location>
        <begin position="58"/>
        <end position="80"/>
    </location>
</feature>
<feature type="transmembrane region" description="Helical" evidence="10">
    <location>
        <begin position="6"/>
        <end position="33"/>
    </location>
</feature>
<keyword evidence="7 10" id="KW-0472">Membrane</keyword>
<dbReference type="EMBL" id="CP041147">
    <property type="protein sequence ID" value="QDF65128.1"/>
    <property type="molecule type" value="Genomic_DNA"/>
</dbReference>
<keyword evidence="4 10" id="KW-0812">Transmembrane</keyword>
<dbReference type="Proteomes" id="UP000315201">
    <property type="component" value="Chromosome"/>
</dbReference>
<keyword evidence="11" id="KW-0012">Acyltransferase</keyword>
<comment type="subunit">
    <text evidence="10">Probably interacts with PlsX.</text>
</comment>
<keyword evidence="8 10" id="KW-0594">Phospholipid biosynthesis</keyword>
<feature type="transmembrane region" description="Helical" evidence="10">
    <location>
        <begin position="217"/>
        <end position="235"/>
    </location>
</feature>
<dbReference type="PANTHER" id="PTHR30309">
    <property type="entry name" value="INNER MEMBRANE PROTEIN YGIH"/>
    <property type="match status" value="1"/>
</dbReference>
<dbReference type="PANTHER" id="PTHR30309:SF0">
    <property type="entry name" value="GLYCEROL-3-PHOSPHATE ACYLTRANSFERASE-RELATED"/>
    <property type="match status" value="1"/>
</dbReference>
<comment type="similarity">
    <text evidence="10">Belongs to the PlsY family.</text>
</comment>
<comment type="pathway">
    <text evidence="10">Lipid metabolism; phospholipid metabolism.</text>
</comment>
<comment type="catalytic activity">
    <reaction evidence="10">
        <text>an acyl phosphate + sn-glycerol 3-phosphate = a 1-acyl-sn-glycero-3-phosphate + phosphate</text>
        <dbReference type="Rhea" id="RHEA:34075"/>
        <dbReference type="ChEBI" id="CHEBI:43474"/>
        <dbReference type="ChEBI" id="CHEBI:57597"/>
        <dbReference type="ChEBI" id="CHEBI:57970"/>
        <dbReference type="ChEBI" id="CHEBI:59918"/>
        <dbReference type="EC" id="2.3.1.275"/>
    </reaction>
</comment>
<evidence type="ECO:0000256" key="7">
    <source>
        <dbReference type="ARBA" id="ARBA00023136"/>
    </source>
</evidence>
<evidence type="ECO:0000256" key="6">
    <source>
        <dbReference type="ARBA" id="ARBA00023098"/>
    </source>
</evidence>
<evidence type="ECO:0000313" key="11">
    <source>
        <dbReference type="EMBL" id="QDF65128.1"/>
    </source>
</evidence>
<keyword evidence="5 10" id="KW-1133">Transmembrane helix</keyword>
<evidence type="ECO:0000256" key="1">
    <source>
        <dbReference type="ARBA" id="ARBA00022475"/>
    </source>
</evidence>
<accession>A0A4Y6I892</accession>
<keyword evidence="12" id="KW-1185">Reference proteome</keyword>
<dbReference type="HAMAP" id="MF_01043">
    <property type="entry name" value="PlsY"/>
    <property type="match status" value="1"/>
</dbReference>
<evidence type="ECO:0000256" key="10">
    <source>
        <dbReference type="HAMAP-Rule" id="MF_01043"/>
    </source>
</evidence>
<dbReference type="GO" id="GO:0008654">
    <property type="term" value="P:phospholipid biosynthetic process"/>
    <property type="evidence" value="ECO:0007669"/>
    <property type="project" value="UniProtKB-UniRule"/>
</dbReference>
<feature type="transmembrane region" description="Helical" evidence="10">
    <location>
        <begin position="114"/>
        <end position="135"/>
    </location>
</feature>
<dbReference type="RefSeq" id="WP_208664679.1">
    <property type="nucleotide sequence ID" value="NZ_CP041147.1"/>
</dbReference>
<dbReference type="InterPro" id="IPR003811">
    <property type="entry name" value="G3P_acylTferase_PlsY"/>
</dbReference>
<keyword evidence="6 10" id="KW-0443">Lipid metabolism</keyword>
<keyword evidence="2 10" id="KW-0444">Lipid biosynthesis</keyword>
<keyword evidence="3 10" id="KW-0808">Transferase</keyword>
<protein>
    <recommendedName>
        <fullName evidence="10">Glycerol-3-phosphate acyltransferase</fullName>
    </recommendedName>
    <alternativeName>
        <fullName evidence="10">Acyl-PO4 G3P acyltransferase</fullName>
    </alternativeName>
    <alternativeName>
        <fullName evidence="10">Acyl-phosphate--glycerol-3-phosphate acyltransferase</fullName>
    </alternativeName>
    <alternativeName>
        <fullName evidence="10">G3P acyltransferase</fullName>
        <shortName evidence="10">GPAT</shortName>
        <ecNumber evidence="10">2.3.1.275</ecNumber>
    </alternativeName>
    <alternativeName>
        <fullName evidence="10">Lysophosphatidic acid synthase</fullName>
        <shortName evidence="10">LPA synthase</shortName>
    </alternativeName>
</protein>
<reference evidence="11 12" key="1">
    <citation type="submission" date="2019-06" db="EMBL/GenBank/DDBJ databases">
        <title>Mycoplasma nasistruthionis sp. nov. str Ms03.</title>
        <authorList>
            <person name="Botes A."/>
        </authorList>
    </citation>
    <scope>NUCLEOTIDE SEQUENCE [LARGE SCALE GENOMIC DNA]</scope>
    <source>
        <strain evidence="11 12">Ms03</strain>
    </source>
</reference>
<name>A0A4Y6I892_9MOLU</name>
<dbReference type="Pfam" id="PF02660">
    <property type="entry name" value="G3P_acyltransf"/>
    <property type="match status" value="1"/>
</dbReference>
<dbReference type="NCBIfam" id="TIGR00023">
    <property type="entry name" value="glycerol-3-phosphate 1-O-acyltransferase PlsY"/>
    <property type="match status" value="1"/>
</dbReference>
<keyword evidence="9 10" id="KW-1208">Phospholipid metabolism</keyword>
<evidence type="ECO:0000256" key="8">
    <source>
        <dbReference type="ARBA" id="ARBA00023209"/>
    </source>
</evidence>
<evidence type="ECO:0000256" key="2">
    <source>
        <dbReference type="ARBA" id="ARBA00022516"/>
    </source>
</evidence>
<comment type="subcellular location">
    <subcellularLocation>
        <location evidence="10">Cell membrane</location>
        <topology evidence="10">Multi-pass membrane protein</topology>
    </subcellularLocation>
</comment>
<feature type="transmembrane region" description="Helical" evidence="10">
    <location>
        <begin position="177"/>
        <end position="196"/>
    </location>
</feature>
<evidence type="ECO:0000256" key="4">
    <source>
        <dbReference type="ARBA" id="ARBA00022692"/>
    </source>
</evidence>
<keyword evidence="1 10" id="KW-1003">Cell membrane</keyword>
<evidence type="ECO:0000256" key="9">
    <source>
        <dbReference type="ARBA" id="ARBA00023264"/>
    </source>
</evidence>
<proteinExistence type="inferred from homology"/>